<accession>A0A543KTS1</accession>
<dbReference type="CDD" id="cd11586">
    <property type="entry name" value="VbhA_like"/>
    <property type="match status" value="1"/>
</dbReference>
<reference evidence="3 4" key="1">
    <citation type="submission" date="2019-06" db="EMBL/GenBank/DDBJ databases">
        <title>Genomic Encyclopedia of Archaeal and Bacterial Type Strains, Phase II (KMG-II): from individual species to whole genera.</title>
        <authorList>
            <person name="Goeker M."/>
        </authorList>
    </citation>
    <scope>NUCLEOTIDE SEQUENCE [LARGE SCALE GENOMIC DNA]</scope>
    <source>
        <strain evidence="3 4">DSM 7270</strain>
    </source>
</reference>
<dbReference type="Proteomes" id="UP000316993">
    <property type="component" value="Unassembled WGS sequence"/>
</dbReference>
<evidence type="ECO:0000259" key="2">
    <source>
        <dbReference type="Pfam" id="PF18495"/>
    </source>
</evidence>
<dbReference type="InterPro" id="IPR033788">
    <property type="entry name" value="VbhA-like"/>
</dbReference>
<dbReference type="EMBL" id="VFPV01000005">
    <property type="protein sequence ID" value="TQM98466.1"/>
    <property type="molecule type" value="Genomic_DNA"/>
</dbReference>
<dbReference type="InterPro" id="IPR043038">
    <property type="entry name" value="VbhA_sf"/>
</dbReference>
<dbReference type="Pfam" id="PF18495">
    <property type="entry name" value="VbhA"/>
    <property type="match status" value="1"/>
</dbReference>
<dbReference type="InterPro" id="IPR041535">
    <property type="entry name" value="VbhA"/>
</dbReference>
<evidence type="ECO:0000256" key="1">
    <source>
        <dbReference type="SAM" id="MobiDB-lite"/>
    </source>
</evidence>
<sequence length="71" mass="7945">MSKDTKTPAPITDDERRKRQKAVDFARASVGLEGFKLSPECDALAVRYVNGEIEISEVIEGINEQAQRLPR</sequence>
<evidence type="ECO:0000313" key="4">
    <source>
        <dbReference type="Proteomes" id="UP000316993"/>
    </source>
</evidence>
<organism evidence="3 4">
    <name type="scientific">Acidovorax temperans</name>
    <dbReference type="NCBI Taxonomy" id="80878"/>
    <lineage>
        <taxon>Bacteria</taxon>
        <taxon>Pseudomonadati</taxon>
        <taxon>Pseudomonadota</taxon>
        <taxon>Betaproteobacteria</taxon>
        <taxon>Burkholderiales</taxon>
        <taxon>Comamonadaceae</taxon>
        <taxon>Acidovorax</taxon>
    </lineage>
</organism>
<dbReference type="AlphaFoldDB" id="A0A543KTS1"/>
<feature type="domain" description="Antitoxin VbhA" evidence="2">
    <location>
        <begin position="19"/>
        <end position="60"/>
    </location>
</feature>
<protein>
    <recommendedName>
        <fullName evidence="2">Antitoxin VbhA domain-containing protein</fullName>
    </recommendedName>
</protein>
<gene>
    <name evidence="3" type="ORF">BDD18_4354</name>
</gene>
<evidence type="ECO:0000313" key="3">
    <source>
        <dbReference type="EMBL" id="TQM98466.1"/>
    </source>
</evidence>
<dbReference type="Gene3D" id="1.10.8.1050">
    <property type="entry name" value="Antitoxin VbhA-like"/>
    <property type="match status" value="1"/>
</dbReference>
<feature type="region of interest" description="Disordered" evidence="1">
    <location>
        <begin position="1"/>
        <end position="20"/>
    </location>
</feature>
<comment type="caution">
    <text evidence="3">The sequence shown here is derived from an EMBL/GenBank/DDBJ whole genome shotgun (WGS) entry which is preliminary data.</text>
</comment>
<name>A0A543KTS1_9BURK</name>
<proteinExistence type="predicted"/>
<dbReference type="RefSeq" id="WP_066693083.1">
    <property type="nucleotide sequence ID" value="NZ_VFPV01000005.1"/>
</dbReference>